<keyword evidence="4" id="KW-1185">Reference proteome</keyword>
<dbReference type="PANTHER" id="PTHR11905:SF159">
    <property type="entry name" value="ADAM METALLOPROTEASE"/>
    <property type="match status" value="1"/>
</dbReference>
<dbReference type="InterPro" id="IPR001762">
    <property type="entry name" value="Disintegrin_dom"/>
</dbReference>
<dbReference type="KEGG" id="spar:SPRG_18976"/>
<dbReference type="GeneID" id="24140441"/>
<evidence type="ECO:0000313" key="4">
    <source>
        <dbReference type="Proteomes" id="UP000030745"/>
    </source>
</evidence>
<evidence type="ECO:0000259" key="2">
    <source>
        <dbReference type="PROSITE" id="PS50214"/>
    </source>
</evidence>
<dbReference type="AlphaFoldDB" id="A0A067D5M1"/>
<dbReference type="PROSITE" id="PS50214">
    <property type="entry name" value="DISINTEGRIN_2"/>
    <property type="match status" value="1"/>
</dbReference>
<reference evidence="3 4" key="1">
    <citation type="journal article" date="2013" name="PLoS Genet.">
        <title>Distinctive expansion of potential virulence genes in the genome of the oomycete fish pathogen Saprolegnia parasitica.</title>
        <authorList>
            <person name="Jiang R.H."/>
            <person name="de Bruijn I."/>
            <person name="Haas B.J."/>
            <person name="Belmonte R."/>
            <person name="Lobach L."/>
            <person name="Christie J."/>
            <person name="van den Ackerveken G."/>
            <person name="Bottin A."/>
            <person name="Bulone V."/>
            <person name="Diaz-Moreno S.M."/>
            <person name="Dumas B."/>
            <person name="Fan L."/>
            <person name="Gaulin E."/>
            <person name="Govers F."/>
            <person name="Grenville-Briggs L.J."/>
            <person name="Horner N.R."/>
            <person name="Levin J.Z."/>
            <person name="Mammella M."/>
            <person name="Meijer H.J."/>
            <person name="Morris P."/>
            <person name="Nusbaum C."/>
            <person name="Oome S."/>
            <person name="Phillips A.J."/>
            <person name="van Rooyen D."/>
            <person name="Rzeszutek E."/>
            <person name="Saraiva M."/>
            <person name="Secombes C.J."/>
            <person name="Seidl M.F."/>
            <person name="Snel B."/>
            <person name="Stassen J.H."/>
            <person name="Sykes S."/>
            <person name="Tripathy S."/>
            <person name="van den Berg H."/>
            <person name="Vega-Arreguin J.C."/>
            <person name="Wawra S."/>
            <person name="Young S.K."/>
            <person name="Zeng Q."/>
            <person name="Dieguez-Uribeondo J."/>
            <person name="Russ C."/>
            <person name="Tyler B.M."/>
            <person name="van West P."/>
        </authorList>
    </citation>
    <scope>NUCLEOTIDE SEQUENCE [LARGE SCALE GENOMIC DNA]</scope>
    <source>
        <strain evidence="3 4">CBS 223.65</strain>
    </source>
</reference>
<accession>A0A067D5M1</accession>
<dbReference type="PANTHER" id="PTHR11905">
    <property type="entry name" value="ADAM A DISINTEGRIN AND METALLOPROTEASE DOMAIN"/>
    <property type="match status" value="1"/>
</dbReference>
<dbReference type="OrthoDB" id="5951731at2759"/>
<dbReference type="VEuPathDB" id="FungiDB:SPRG_18976"/>
<gene>
    <name evidence="3" type="ORF">SPRG_18976</name>
</gene>
<dbReference type="SMART" id="SM00050">
    <property type="entry name" value="DISIN"/>
    <property type="match status" value="1"/>
</dbReference>
<evidence type="ECO:0000313" key="3">
    <source>
        <dbReference type="EMBL" id="KDO34011.1"/>
    </source>
</evidence>
<dbReference type="RefSeq" id="XP_012195192.1">
    <property type="nucleotide sequence ID" value="XM_012339802.1"/>
</dbReference>
<dbReference type="Proteomes" id="UP000030745">
    <property type="component" value="Unassembled WGS sequence"/>
</dbReference>
<dbReference type="SUPFAM" id="SSF57552">
    <property type="entry name" value="Blood coagulation inhibitor (disintegrin)"/>
    <property type="match status" value="4"/>
</dbReference>
<feature type="domain" description="Disintegrin" evidence="2">
    <location>
        <begin position="27"/>
        <end position="138"/>
    </location>
</feature>
<proteinExistence type="predicted"/>
<dbReference type="OMA" id="ADNTNSC"/>
<keyword evidence="1" id="KW-0732">Signal</keyword>
<protein>
    <recommendedName>
        <fullName evidence="2">Disintegrin domain-containing protein</fullName>
    </recommendedName>
</protein>
<organism evidence="3 4">
    <name type="scientific">Saprolegnia parasitica (strain CBS 223.65)</name>
    <dbReference type="NCBI Taxonomy" id="695850"/>
    <lineage>
        <taxon>Eukaryota</taxon>
        <taxon>Sar</taxon>
        <taxon>Stramenopiles</taxon>
        <taxon>Oomycota</taxon>
        <taxon>Saprolegniomycetes</taxon>
        <taxon>Saprolegniales</taxon>
        <taxon>Saprolegniaceae</taxon>
        <taxon>Saprolegnia</taxon>
    </lineage>
</organism>
<sequence>MKLLWVCAVANAIGLSVAMGLLETETAPVSMNLLEAAALPCQSDSECPALTCHSTTCTTSGFCLYTPLELGTRCPGESCSNGGACDDDANDYCDLRGTCISGFKGSETVCRPADGECDAPEVCSGTASACPVDAFKSSSTTCTGTNNGGACDDQDLCDGFGNCVDKYLPSTTVCRASEGQCDEAEMCSGTSSECPDDVFTPSTTTCTGASNGNPCDDVDFCDGLGNCVDKFLPSTSVCRASKGQCDVAESCTGTSGICPVDAFQPTTTTCSGTSNNGLCDDVDKCDGQGNCVDKFLPSTSVCRASKGQCDVSESCTGTSGSCPIDAFQSSSKTCTGTQSGGACDVQDLCDGFGNCVDKFLPSTSVCRASKGQCDVAESCTGTSGICPVDAFQPTTTTCSGTSNNNFCDVVAAAIAMVTMRQRRDELALDDATYKLLATHEDASIAL</sequence>
<dbReference type="Gene3D" id="4.10.70.10">
    <property type="entry name" value="Disintegrin domain"/>
    <property type="match status" value="5"/>
</dbReference>
<evidence type="ECO:0000256" key="1">
    <source>
        <dbReference type="SAM" id="SignalP"/>
    </source>
</evidence>
<dbReference type="STRING" id="695850.A0A067D5M1"/>
<dbReference type="EMBL" id="KK583191">
    <property type="protein sequence ID" value="KDO34011.1"/>
    <property type="molecule type" value="Genomic_DNA"/>
</dbReference>
<feature type="signal peptide" evidence="1">
    <location>
        <begin position="1"/>
        <end position="18"/>
    </location>
</feature>
<name>A0A067D5M1_SAPPC</name>
<feature type="chain" id="PRO_5001639216" description="Disintegrin domain-containing protein" evidence="1">
    <location>
        <begin position="19"/>
        <end position="446"/>
    </location>
</feature>
<dbReference type="InterPro" id="IPR036436">
    <property type="entry name" value="Disintegrin_dom_sf"/>
</dbReference>